<feature type="region of interest" description="Disordered" evidence="12">
    <location>
        <begin position="1095"/>
        <end position="1117"/>
    </location>
</feature>
<proteinExistence type="predicted"/>
<organism evidence="15 16">
    <name type="scientific">Vulpes vulpes</name>
    <name type="common">Red fox</name>
    <dbReference type="NCBI Taxonomy" id="9627"/>
    <lineage>
        <taxon>Eukaryota</taxon>
        <taxon>Metazoa</taxon>
        <taxon>Chordata</taxon>
        <taxon>Craniata</taxon>
        <taxon>Vertebrata</taxon>
        <taxon>Euteleostomi</taxon>
        <taxon>Mammalia</taxon>
        <taxon>Eutheria</taxon>
        <taxon>Laurasiatheria</taxon>
        <taxon>Carnivora</taxon>
        <taxon>Caniformia</taxon>
        <taxon>Canidae</taxon>
        <taxon>Vulpes</taxon>
    </lineage>
</organism>
<comment type="subcellular location">
    <subcellularLocation>
        <location evidence="1">Cell membrane</location>
        <topology evidence="1">Multi-pass membrane protein</topology>
    </subcellularLocation>
</comment>
<keyword evidence="10 16" id="KW-0407">Ion channel</keyword>
<evidence type="ECO:0000256" key="6">
    <source>
        <dbReference type="ARBA" id="ARBA00022958"/>
    </source>
</evidence>
<comment type="catalytic activity">
    <reaction evidence="11">
        <text>K(+)(in) = K(+)(out)</text>
        <dbReference type="Rhea" id="RHEA:29463"/>
        <dbReference type="ChEBI" id="CHEBI:29103"/>
    </reaction>
</comment>
<evidence type="ECO:0000256" key="3">
    <source>
        <dbReference type="ARBA" id="ARBA00022538"/>
    </source>
</evidence>
<evidence type="ECO:0000256" key="7">
    <source>
        <dbReference type="ARBA" id="ARBA00022989"/>
    </source>
</evidence>
<keyword evidence="15" id="KW-1185">Reference proteome</keyword>
<feature type="transmembrane region" description="Helical" evidence="13">
    <location>
        <begin position="103"/>
        <end position="127"/>
    </location>
</feature>
<accession>A0ABM5ALA8</accession>
<feature type="domain" description="RCK N-terminal" evidence="14">
    <location>
        <begin position="305"/>
        <end position="441"/>
    </location>
</feature>
<dbReference type="PANTHER" id="PTHR10027:SF9">
    <property type="entry name" value="POTASSIUM CHANNEL SUBFAMILY T MEMBER 2"/>
    <property type="match status" value="1"/>
</dbReference>
<dbReference type="Pfam" id="PF22614">
    <property type="entry name" value="Slo-like_RCK"/>
    <property type="match status" value="2"/>
</dbReference>
<evidence type="ECO:0000256" key="9">
    <source>
        <dbReference type="ARBA" id="ARBA00023136"/>
    </source>
</evidence>
<keyword evidence="8" id="KW-0406">Ion transport</keyword>
<feature type="transmembrane region" description="Helical" evidence="13">
    <location>
        <begin position="139"/>
        <end position="162"/>
    </location>
</feature>
<keyword evidence="9 13" id="KW-0472">Membrane</keyword>
<sequence length="1117" mass="128481">MVDLESEVPPLPPRYRFRDLLLGDQGWQNDDRVQVEFYMNENTFKERLKLFFIKNQRSSLRIRLFNFSLKLLSCLLYIIRVLLENPSQGNEWSHIFWVNRSLPLWGLQVSVALISLFETILLGYLSYKGNIWEQILRIPFILEIINAVPFIISFRFVFQIFWPSLRNLFVPVFLNCWLAKHALENMINDLHRAIQRTQSAMFNQVLILISTLLCLIFTCICGIQHLERIGKKLNLFDSLYFCIVTFSTVGFGDVTPETWSSKLFVVAMICVALVVLPIQFEQLAYLWMERQKSGGNYSRHRAQTEKHVVLCVSSLKIDLLMDFLNEFYAHPRLQDYYVVILCPTEMDVQVRRVLQIPMWSQRVIYLQGSALKDQDLLRAKMDDAEACFILSSRCEVDRTSSDHQTILRAWAVKDFAPNCPLYVQILKPENKFHIKFADHVVCEEEFKYAMLALNCICPATSTLITLLVHTSRGQEGQQSPEQWQKMYGRCSGNEVYHIVLEESTFFAEYEGKSFTYASFHAHKKFGVCLIGVRREDNKNILLNPGPRYIMNATDICFYINITKEENSAFKNQDQQKKSNVSRSFYHGPSRLPVHSIIASMGTVAIDLQDTSCRSTSGPTLSLPTEGSKEIRRPSIAPVLEVADTSSIQTCDLLSDQSEDETTPDEEISSNLEYAKGYPPYSPYIGSSPTFCHLLHEKVPFCCLRLDKSCQHNYYEDAKAYGFKNKLIIVAAETAGNGLYNFIVPLRAYYRPKKELNPIVLLLDNPLDDLLRCGVTFAANMVVVDKESTMSAEEDYMADAKTIVNVQTLFRLFSSLSIITELTHPANMRFMQFRAKDCYSLALSKLEKKEREKGSNLAFMFRLPFAAGRVFSISMLDTLLYQSFVKDYMISITRLLLGLDTTPGSGFLCSMKITEDDLWIRTYARLYQKLCSSTGDVPIGIYRTESQKLTTSESQISISVEEWEDTKDSKEQSHHRSNHRNSTSSDQSDHPLLRRKSMQWARRLSRKGPKHSGKTAEKITQQRLNLYRRSERQELAELVKNRMKHLGLSTVGYDEMNDHQSTLSYILINPSPDTRLELNDVVYLIRPDPLAYLPNSEPSRKNSICNAMGQDSREETQL</sequence>
<dbReference type="GO" id="GO:0034220">
    <property type="term" value="P:monoatomic ion transmembrane transport"/>
    <property type="evidence" value="ECO:0007669"/>
    <property type="project" value="UniProtKB-KW"/>
</dbReference>
<keyword evidence="7 13" id="KW-1133">Transmembrane helix</keyword>
<evidence type="ECO:0000256" key="1">
    <source>
        <dbReference type="ARBA" id="ARBA00004651"/>
    </source>
</evidence>
<dbReference type="Pfam" id="PF07885">
    <property type="entry name" value="Ion_trans_2"/>
    <property type="match status" value="1"/>
</dbReference>
<dbReference type="Pfam" id="PF03493">
    <property type="entry name" value="BK_channel_a"/>
    <property type="match status" value="1"/>
</dbReference>
<dbReference type="SUPFAM" id="SSF81324">
    <property type="entry name" value="Voltage-gated potassium channels"/>
    <property type="match status" value="1"/>
</dbReference>
<keyword evidence="3" id="KW-0633">Potassium transport</keyword>
<evidence type="ECO:0000256" key="4">
    <source>
        <dbReference type="ARBA" id="ARBA00022692"/>
    </source>
</evidence>
<evidence type="ECO:0000259" key="14">
    <source>
        <dbReference type="PROSITE" id="PS51201"/>
    </source>
</evidence>
<keyword evidence="4 13" id="KW-0812">Transmembrane</keyword>
<feature type="compositionally biased region" description="Basic residues" evidence="12">
    <location>
        <begin position="992"/>
        <end position="1012"/>
    </location>
</feature>
<protein>
    <submittedName>
        <fullName evidence="16">Potassium channel subfamily T member 2 isoform X10</fullName>
    </submittedName>
</protein>
<keyword evidence="2" id="KW-0813">Transport</keyword>
<dbReference type="Gene3D" id="1.10.287.70">
    <property type="match status" value="1"/>
</dbReference>
<dbReference type="SUPFAM" id="SSF51735">
    <property type="entry name" value="NAD(P)-binding Rossmann-fold domains"/>
    <property type="match status" value="1"/>
</dbReference>
<feature type="transmembrane region" description="Helical" evidence="13">
    <location>
        <begin position="264"/>
        <end position="287"/>
    </location>
</feature>
<dbReference type="InterPro" id="IPR036291">
    <property type="entry name" value="NAD(P)-bd_dom_sf"/>
</dbReference>
<evidence type="ECO:0000256" key="5">
    <source>
        <dbReference type="ARBA" id="ARBA00022826"/>
    </source>
</evidence>
<dbReference type="PANTHER" id="PTHR10027">
    <property type="entry name" value="CALCIUM-ACTIVATED POTASSIUM CHANNEL ALPHA CHAIN"/>
    <property type="match status" value="1"/>
</dbReference>
<evidence type="ECO:0000256" key="11">
    <source>
        <dbReference type="ARBA" id="ARBA00034430"/>
    </source>
</evidence>
<evidence type="ECO:0000256" key="2">
    <source>
        <dbReference type="ARBA" id="ARBA00022448"/>
    </source>
</evidence>
<keyword evidence="5" id="KW-0631">Potassium channel</keyword>
<feature type="transmembrane region" description="Helical" evidence="13">
    <location>
        <begin position="64"/>
        <end position="83"/>
    </location>
</feature>
<dbReference type="GeneID" id="112914359"/>
<gene>
    <name evidence="16" type="primary">KCNT2</name>
</gene>
<evidence type="ECO:0000313" key="15">
    <source>
        <dbReference type="Proteomes" id="UP001652641"/>
    </source>
</evidence>
<dbReference type="Gene3D" id="3.40.50.720">
    <property type="entry name" value="NAD(P)-binding Rossmann-like Domain"/>
    <property type="match status" value="1"/>
</dbReference>
<dbReference type="InterPro" id="IPR003148">
    <property type="entry name" value="RCK_N"/>
</dbReference>
<dbReference type="PROSITE" id="PS51201">
    <property type="entry name" value="RCK_N"/>
    <property type="match status" value="1"/>
</dbReference>
<dbReference type="InterPro" id="IPR013099">
    <property type="entry name" value="K_chnl_dom"/>
</dbReference>
<evidence type="ECO:0000256" key="13">
    <source>
        <dbReference type="SAM" id="Phobius"/>
    </source>
</evidence>
<dbReference type="RefSeq" id="XP_072615575.1">
    <property type="nucleotide sequence ID" value="XM_072759474.1"/>
</dbReference>
<evidence type="ECO:0000256" key="12">
    <source>
        <dbReference type="SAM" id="MobiDB-lite"/>
    </source>
</evidence>
<reference evidence="16" key="1">
    <citation type="submission" date="2025-08" db="UniProtKB">
        <authorList>
            <consortium name="RefSeq"/>
        </authorList>
    </citation>
    <scope>IDENTIFICATION</scope>
    <source>
        <tissue evidence="16">Cell line</tissue>
    </source>
</reference>
<feature type="region of interest" description="Disordered" evidence="12">
    <location>
        <begin position="959"/>
        <end position="1020"/>
    </location>
</feature>
<evidence type="ECO:0000313" key="16">
    <source>
        <dbReference type="RefSeq" id="XP_072615575.1"/>
    </source>
</evidence>
<dbReference type="InterPro" id="IPR047871">
    <property type="entry name" value="K_chnl_Slo-like"/>
</dbReference>
<keyword evidence="6" id="KW-0630">Potassium</keyword>
<dbReference type="Proteomes" id="UP001652641">
    <property type="component" value="Chromosome 5"/>
</dbReference>
<feature type="transmembrane region" description="Helical" evidence="13">
    <location>
        <begin position="205"/>
        <end position="223"/>
    </location>
</feature>
<name>A0ABM5ALA8_VULVU</name>
<evidence type="ECO:0000256" key="8">
    <source>
        <dbReference type="ARBA" id="ARBA00023065"/>
    </source>
</evidence>
<evidence type="ECO:0000256" key="10">
    <source>
        <dbReference type="ARBA" id="ARBA00023303"/>
    </source>
</evidence>
<dbReference type="InterPro" id="IPR003929">
    <property type="entry name" value="K_chnl_BK_asu"/>
</dbReference>